<evidence type="ECO:0000259" key="11">
    <source>
        <dbReference type="Pfam" id="PF17652"/>
    </source>
</evidence>
<evidence type="ECO:0000313" key="12">
    <source>
        <dbReference type="EMBL" id="KAK4545831.1"/>
    </source>
</evidence>
<evidence type="ECO:0000256" key="3">
    <source>
        <dbReference type="ARBA" id="ARBA00012780"/>
    </source>
</evidence>
<evidence type="ECO:0000256" key="2">
    <source>
        <dbReference type="ARBA" id="ARBA00010730"/>
    </source>
</evidence>
<evidence type="ECO:0000256" key="9">
    <source>
        <dbReference type="SAM" id="MobiDB-lite"/>
    </source>
</evidence>
<name>A0AAV9JKH8_9PEZI</name>
<proteinExistence type="inferred from homology"/>
<evidence type="ECO:0000256" key="7">
    <source>
        <dbReference type="ARBA" id="ARBA00023316"/>
    </source>
</evidence>
<evidence type="ECO:0000256" key="10">
    <source>
        <dbReference type="SAM" id="SignalP"/>
    </source>
</evidence>
<dbReference type="GO" id="GO:0009986">
    <property type="term" value="C:cell surface"/>
    <property type="evidence" value="ECO:0007669"/>
    <property type="project" value="TreeGrafter"/>
</dbReference>
<evidence type="ECO:0000313" key="13">
    <source>
        <dbReference type="Proteomes" id="UP001324427"/>
    </source>
</evidence>
<dbReference type="InterPro" id="IPR005200">
    <property type="entry name" value="Endo-beta-glucanase"/>
</dbReference>
<dbReference type="PROSITE" id="PS52008">
    <property type="entry name" value="GH81"/>
    <property type="match status" value="2"/>
</dbReference>
<evidence type="ECO:0000256" key="5">
    <source>
        <dbReference type="ARBA" id="ARBA00023277"/>
    </source>
</evidence>
<evidence type="ECO:0000256" key="8">
    <source>
        <dbReference type="ARBA" id="ARBA00023326"/>
    </source>
</evidence>
<feature type="domain" description="Glycosyl hydrolase family 81 C-terminal" evidence="11">
    <location>
        <begin position="531"/>
        <end position="881"/>
    </location>
</feature>
<keyword evidence="4" id="KW-0378">Hydrolase</keyword>
<sequence>MEKHLLRFRASHLLPLIAVLQIPISSAHPFAPEYVPPPSEHTLSDVEYTSWPSKTYTSTSDAWQPTNLVWEIADGQIQAPYTTAAIPTSGSDTFVSTSTVTNEPRWWPMAAPPWDSAFRSHHLRSTPVSTATSSTPALSSSSDTTADTAPTSLTSSATAPSSATATTSSSAGISAAETTPLSSAASAQGAVGVATSTTTEIISSTNTFTTTTSIPDISLTSLTTSAVQTATAEVTHNTTGSVHTSLETAGNPSVVPFPTSLVNATSTLSLVSTATPSGDGPTATAKVTSIEATNIFQAIATDAPPTQIPRREDHPVAGLGVQEQGDQLETNKFYANFFLGDQSAGTWTHPYSVAWSKGVGESGSWGLAISHIERSQLATDDASPSKDAGQWGFFADPVGIQSMVLSAAEFDGTTSLTTDRLEAFSVNVNLAESANASALLTFPLCQGMAFITGVYNSGTPLVQSGIGISSLTYAGAVINDTTYKYRVELQNGLTWLVYVTPRNSGYSENSFTLLSTGTIQGPSGFGGYIQIAAINSAAYAELMQNISQQTNVGSLYYNGKALAKFAAICYTVNNIAGNASLAQTGLALLQDEFAVHVNNQMTIPLVYDTVWGGAVSNGTYATGDIGDDFGNTLYNDHHFHYGYFVYAAAVIGYLDPSWLNESNVAWVNMLVRDYANSITDDPYFPFQRMFDWYHGHSWAHGLIETADGKDQESSSEDTMASYGMKMWGQIIGDTNMEARGNLILAVQERSLQHYYLYTNDNMVEPAEFIGNKAAGIVFENKIDHTTYFGGLPEYIEGIHMLPLMPFSTLTRSTTFVQQEWDAYFGFNGIKPVDQVSGGWKGILMANLAIVDPTTSYKYFSNSTGNLSLADLDGGTSQTWCLAWSAALGGSSATSKEKRRGDSVVGELVEFEPAFRATVLYGEDYVTGNLNEPITRPDLTGTVYPDDGSTPFHMHSGGIQVANVELAAIVATNTSENRKTPYGVVYSGRCPILSLYNLGILLMPR</sequence>
<dbReference type="GO" id="GO:0052861">
    <property type="term" value="F:endo-1,3(4)-beta-glucanase activity"/>
    <property type="evidence" value="ECO:0007669"/>
    <property type="project" value="InterPro"/>
</dbReference>
<keyword evidence="10" id="KW-0732">Signal</keyword>
<keyword evidence="13" id="KW-1185">Reference proteome</keyword>
<evidence type="ECO:0000256" key="1">
    <source>
        <dbReference type="ARBA" id="ARBA00000382"/>
    </source>
</evidence>
<dbReference type="PANTHER" id="PTHR31983:SF0">
    <property type="entry name" value="GLUCAN ENDO-1,3-BETA-D-GLUCOSIDASE 2"/>
    <property type="match status" value="1"/>
</dbReference>
<evidence type="ECO:0000256" key="4">
    <source>
        <dbReference type="ARBA" id="ARBA00022801"/>
    </source>
</evidence>
<dbReference type="GO" id="GO:0000272">
    <property type="term" value="P:polysaccharide catabolic process"/>
    <property type="evidence" value="ECO:0007669"/>
    <property type="project" value="UniProtKB-KW"/>
</dbReference>
<accession>A0AAV9JKH8</accession>
<keyword evidence="8" id="KW-0624">Polysaccharide degradation</keyword>
<dbReference type="EMBL" id="JAVFHQ010000017">
    <property type="protein sequence ID" value="KAK4545831.1"/>
    <property type="molecule type" value="Genomic_DNA"/>
</dbReference>
<dbReference type="InterPro" id="IPR040720">
    <property type="entry name" value="GH81_C"/>
</dbReference>
<dbReference type="GO" id="GO:0042973">
    <property type="term" value="F:glucan endo-1,3-beta-D-glucosidase activity"/>
    <property type="evidence" value="ECO:0007669"/>
    <property type="project" value="UniProtKB-EC"/>
</dbReference>
<feature type="chain" id="PRO_5043990071" description="glucan endo-1,3-beta-D-glucosidase" evidence="10">
    <location>
        <begin position="28"/>
        <end position="1004"/>
    </location>
</feature>
<evidence type="ECO:0000256" key="6">
    <source>
        <dbReference type="ARBA" id="ARBA00023295"/>
    </source>
</evidence>
<comment type="similarity">
    <text evidence="2">Belongs to the glycosyl hydrolase 81 family.</text>
</comment>
<feature type="signal peptide" evidence="10">
    <location>
        <begin position="1"/>
        <end position="27"/>
    </location>
</feature>
<keyword evidence="6" id="KW-0326">Glycosidase</keyword>
<organism evidence="12 13">
    <name type="scientific">Oleoguttula mirabilis</name>
    <dbReference type="NCBI Taxonomy" id="1507867"/>
    <lineage>
        <taxon>Eukaryota</taxon>
        <taxon>Fungi</taxon>
        <taxon>Dikarya</taxon>
        <taxon>Ascomycota</taxon>
        <taxon>Pezizomycotina</taxon>
        <taxon>Dothideomycetes</taxon>
        <taxon>Dothideomycetidae</taxon>
        <taxon>Mycosphaerellales</taxon>
        <taxon>Teratosphaeriaceae</taxon>
        <taxon>Oleoguttula</taxon>
    </lineage>
</organism>
<protein>
    <recommendedName>
        <fullName evidence="3">glucan endo-1,3-beta-D-glucosidase</fullName>
        <ecNumber evidence="3">3.2.1.39</ecNumber>
    </recommendedName>
</protein>
<gene>
    <name evidence="12" type="ORF">LTR36_002395</name>
</gene>
<dbReference type="Gene3D" id="1.20.5.420">
    <property type="entry name" value="Immunoglobulin FC, subunit C"/>
    <property type="match status" value="1"/>
</dbReference>
<feature type="region of interest" description="Disordered" evidence="9">
    <location>
        <begin position="127"/>
        <end position="171"/>
    </location>
</feature>
<dbReference type="EC" id="3.2.1.39" evidence="3"/>
<dbReference type="Gene3D" id="2.70.98.30">
    <property type="entry name" value="Golgi alpha-mannosidase II, domain 4"/>
    <property type="match status" value="1"/>
</dbReference>
<dbReference type="Proteomes" id="UP001324427">
    <property type="component" value="Unassembled WGS sequence"/>
</dbReference>
<dbReference type="PANTHER" id="PTHR31983">
    <property type="entry name" value="ENDO-1,3(4)-BETA-GLUCANASE 1"/>
    <property type="match status" value="1"/>
</dbReference>
<comment type="caution">
    <text evidence="12">The sequence shown here is derived from an EMBL/GenBank/DDBJ whole genome shotgun (WGS) entry which is preliminary data.</text>
</comment>
<keyword evidence="5" id="KW-0119">Carbohydrate metabolism</keyword>
<reference evidence="12 13" key="1">
    <citation type="submission" date="2021-11" db="EMBL/GenBank/DDBJ databases">
        <title>Black yeast isolated from Biological Soil Crust.</title>
        <authorList>
            <person name="Kurbessoian T."/>
        </authorList>
    </citation>
    <scope>NUCLEOTIDE SEQUENCE [LARGE SCALE GENOMIC DNA]</scope>
    <source>
        <strain evidence="12 13">CCFEE 5522</strain>
    </source>
</reference>
<keyword evidence="7" id="KW-0961">Cell wall biogenesis/degradation</keyword>
<comment type="catalytic activity">
    <reaction evidence="1">
        <text>Hydrolysis of (1-&gt;3)-beta-D-glucosidic linkages in (1-&gt;3)-beta-D-glucans.</text>
        <dbReference type="EC" id="3.2.1.39"/>
    </reaction>
</comment>
<dbReference type="AlphaFoldDB" id="A0AAV9JKH8"/>
<dbReference type="Pfam" id="PF17652">
    <property type="entry name" value="Glyco_hydro81C"/>
    <property type="match status" value="1"/>
</dbReference>
<dbReference type="GO" id="GO:0071555">
    <property type="term" value="P:cell wall organization"/>
    <property type="evidence" value="ECO:0007669"/>
    <property type="project" value="UniProtKB-KW"/>
</dbReference>